<keyword evidence="5 6" id="KW-0472">Membrane</keyword>
<feature type="transmembrane region" description="Helical" evidence="6">
    <location>
        <begin position="157"/>
        <end position="180"/>
    </location>
</feature>
<dbReference type="RefSeq" id="WP_269358267.1">
    <property type="nucleotide sequence ID" value="NZ_JAPWHE010000005.1"/>
</dbReference>
<comment type="similarity">
    <text evidence="2">Belongs to the EamA transporter family.</text>
</comment>
<organism evidence="8 9">
    <name type="scientific">Castellaniella denitrificans</name>
    <dbReference type="NCBI Taxonomy" id="56119"/>
    <lineage>
        <taxon>Bacteria</taxon>
        <taxon>Pseudomonadati</taxon>
        <taxon>Pseudomonadota</taxon>
        <taxon>Betaproteobacteria</taxon>
        <taxon>Burkholderiales</taxon>
        <taxon>Alcaligenaceae</taxon>
        <taxon>Castellaniella</taxon>
    </lineage>
</organism>
<dbReference type="PANTHER" id="PTHR32322:SF2">
    <property type="entry name" value="EAMA DOMAIN-CONTAINING PROTEIN"/>
    <property type="match status" value="1"/>
</dbReference>
<dbReference type="Proteomes" id="UP001068379">
    <property type="component" value="Unassembled WGS sequence"/>
</dbReference>
<evidence type="ECO:0000256" key="5">
    <source>
        <dbReference type="ARBA" id="ARBA00023136"/>
    </source>
</evidence>
<evidence type="ECO:0000256" key="6">
    <source>
        <dbReference type="SAM" id="Phobius"/>
    </source>
</evidence>
<keyword evidence="3 6" id="KW-0812">Transmembrane</keyword>
<dbReference type="SUPFAM" id="SSF103481">
    <property type="entry name" value="Multidrug resistance efflux transporter EmrE"/>
    <property type="match status" value="2"/>
</dbReference>
<dbReference type="InterPro" id="IPR000620">
    <property type="entry name" value="EamA_dom"/>
</dbReference>
<keyword evidence="9" id="KW-1185">Reference proteome</keyword>
<feature type="domain" description="EamA" evidence="7">
    <location>
        <begin position="12"/>
        <end position="143"/>
    </location>
</feature>
<dbReference type="InterPro" id="IPR037185">
    <property type="entry name" value="EmrE-like"/>
</dbReference>
<evidence type="ECO:0000313" key="8">
    <source>
        <dbReference type="EMBL" id="MCZ4330012.1"/>
    </source>
</evidence>
<dbReference type="Pfam" id="PF00892">
    <property type="entry name" value="EamA"/>
    <property type="match status" value="2"/>
</dbReference>
<evidence type="ECO:0000256" key="2">
    <source>
        <dbReference type="ARBA" id="ARBA00007362"/>
    </source>
</evidence>
<comment type="subcellular location">
    <subcellularLocation>
        <location evidence="1">Membrane</location>
        <topology evidence="1">Multi-pass membrane protein</topology>
    </subcellularLocation>
</comment>
<evidence type="ECO:0000256" key="4">
    <source>
        <dbReference type="ARBA" id="ARBA00022989"/>
    </source>
</evidence>
<feature type="transmembrane region" description="Helical" evidence="6">
    <location>
        <begin position="70"/>
        <end position="88"/>
    </location>
</feature>
<reference evidence="8" key="1">
    <citation type="submission" date="2022-12" db="EMBL/GenBank/DDBJ databases">
        <title>Bacterial isolates from different developmental stages of Nematostella vectensis.</title>
        <authorList>
            <person name="Fraune S."/>
        </authorList>
    </citation>
    <scope>NUCLEOTIDE SEQUENCE</scope>
    <source>
        <strain evidence="8">G21619-S1</strain>
    </source>
</reference>
<feature type="domain" description="EamA" evidence="7">
    <location>
        <begin position="158"/>
        <end position="294"/>
    </location>
</feature>
<dbReference type="InterPro" id="IPR050638">
    <property type="entry name" value="AA-Vitamin_Transporters"/>
</dbReference>
<feature type="transmembrane region" description="Helical" evidence="6">
    <location>
        <begin position="252"/>
        <end position="271"/>
    </location>
</feature>
<feature type="transmembrane region" description="Helical" evidence="6">
    <location>
        <begin position="40"/>
        <end position="58"/>
    </location>
</feature>
<evidence type="ECO:0000256" key="1">
    <source>
        <dbReference type="ARBA" id="ARBA00004141"/>
    </source>
</evidence>
<name>A0ABT4M3Z5_9BURK</name>
<accession>A0ABT4M3Z5</accession>
<feature type="transmembrane region" description="Helical" evidence="6">
    <location>
        <begin position="100"/>
        <end position="117"/>
    </location>
</feature>
<dbReference type="EMBL" id="JAPWHE010000005">
    <property type="protein sequence ID" value="MCZ4330012.1"/>
    <property type="molecule type" value="Genomic_DNA"/>
</dbReference>
<keyword evidence="4 6" id="KW-1133">Transmembrane helix</keyword>
<protein>
    <submittedName>
        <fullName evidence="8">DMT family transporter</fullName>
    </submittedName>
</protein>
<sequence>MESRRPMDGLACGLMLVLCLIWAMQQIVLKATATDFAPMFQIAVRSAVAGVLLGFFMAWRGERLAGILGLWRPGLLAGTLYALEFVLVGESLRHTSAGHVVVLLYTAPIFAALGLHWKLPDERLAAVQWLGVALAFGGVALAFLWRDDGAQAAGDAMLWGDLLALLGGAAWGATTVVVRVTRMAALPASQTLMYQLVVGAAWLLAVSFLLGQTDVRMTPTVWASLAFQTVFVAFFSYLTWFWLLRKYLASRLGVFSFLTPLFGVVLGAWLLDEPLGAGFLGGTLLVVSGVVLLSGYGWYRQWRGRRI</sequence>
<feature type="transmembrane region" description="Helical" evidence="6">
    <location>
        <begin position="277"/>
        <end position="299"/>
    </location>
</feature>
<comment type="caution">
    <text evidence="8">The sequence shown here is derived from an EMBL/GenBank/DDBJ whole genome shotgun (WGS) entry which is preliminary data.</text>
</comment>
<proteinExistence type="inferred from homology"/>
<feature type="transmembrane region" description="Helical" evidence="6">
    <location>
        <begin position="124"/>
        <end position="145"/>
    </location>
</feature>
<evidence type="ECO:0000313" key="9">
    <source>
        <dbReference type="Proteomes" id="UP001068379"/>
    </source>
</evidence>
<feature type="transmembrane region" description="Helical" evidence="6">
    <location>
        <begin position="192"/>
        <end position="210"/>
    </location>
</feature>
<evidence type="ECO:0000256" key="3">
    <source>
        <dbReference type="ARBA" id="ARBA00022692"/>
    </source>
</evidence>
<gene>
    <name evidence="8" type="ORF">O4H32_08625</name>
</gene>
<dbReference type="PANTHER" id="PTHR32322">
    <property type="entry name" value="INNER MEMBRANE TRANSPORTER"/>
    <property type="match status" value="1"/>
</dbReference>
<evidence type="ECO:0000259" key="7">
    <source>
        <dbReference type="Pfam" id="PF00892"/>
    </source>
</evidence>
<feature type="transmembrane region" description="Helical" evidence="6">
    <location>
        <begin position="222"/>
        <end position="243"/>
    </location>
</feature>